<dbReference type="EMBL" id="FUWY01000002">
    <property type="protein sequence ID" value="SJZ56718.1"/>
    <property type="molecule type" value="Genomic_DNA"/>
</dbReference>
<dbReference type="RefSeq" id="WP_159443726.1">
    <property type="nucleotide sequence ID" value="NZ_FUWY01000002.1"/>
</dbReference>
<dbReference type="PANTHER" id="PTHR22916:SF3">
    <property type="entry name" value="UDP-GLCNAC:BETAGAL BETA-1,3-N-ACETYLGLUCOSAMINYLTRANSFERASE-LIKE PROTEIN 1"/>
    <property type="match status" value="1"/>
</dbReference>
<proteinExistence type="predicted"/>
<dbReference type="STRING" id="118967.SAMN02745191_0997"/>
<gene>
    <name evidence="3" type="ORF">SAMN02745191_0997</name>
</gene>
<dbReference type="PANTHER" id="PTHR22916">
    <property type="entry name" value="GLYCOSYLTRANSFERASE"/>
    <property type="match status" value="1"/>
</dbReference>
<dbReference type="InterPro" id="IPR029044">
    <property type="entry name" value="Nucleotide-diphossugar_trans"/>
</dbReference>
<dbReference type="Gene3D" id="3.90.550.10">
    <property type="entry name" value="Spore Coat Polysaccharide Biosynthesis Protein SpsA, Chain A"/>
    <property type="match status" value="1"/>
</dbReference>
<dbReference type="CDD" id="cd00761">
    <property type="entry name" value="Glyco_tranf_GTA_type"/>
    <property type="match status" value="1"/>
</dbReference>
<reference evidence="4" key="1">
    <citation type="submission" date="2017-02" db="EMBL/GenBank/DDBJ databases">
        <authorList>
            <person name="Varghese N."/>
            <person name="Submissions S."/>
        </authorList>
    </citation>
    <scope>NUCLEOTIDE SEQUENCE [LARGE SCALE GENOMIC DNA]</scope>
    <source>
        <strain evidence="4">ATCC 25662</strain>
    </source>
</reference>
<dbReference type="Pfam" id="PF00535">
    <property type="entry name" value="Glycos_transf_2"/>
    <property type="match status" value="1"/>
</dbReference>
<organism evidence="3 4">
    <name type="scientific">Anaerorhabdus furcosa</name>
    <dbReference type="NCBI Taxonomy" id="118967"/>
    <lineage>
        <taxon>Bacteria</taxon>
        <taxon>Bacillati</taxon>
        <taxon>Bacillota</taxon>
        <taxon>Erysipelotrichia</taxon>
        <taxon>Erysipelotrichales</taxon>
        <taxon>Erysipelotrichaceae</taxon>
        <taxon>Anaerorhabdus</taxon>
    </lineage>
</organism>
<keyword evidence="4" id="KW-1185">Reference proteome</keyword>
<dbReference type="AlphaFoldDB" id="A0A1T4LQB1"/>
<keyword evidence="1" id="KW-0472">Membrane</keyword>
<sequence length="326" mass="38382">MIDITVIVTLYNKEKYIEDCIKSLLQQEFENFNILVIDDGSTDESCSLVTNLMLNESKILLHKQANTGLGGARNKGLELASNCRYVCFVDGDDYVKPNYLKTLYTLCELENADISICNVESYPMNKNFRAWFKEYKGKVDPEFLDDSLMVVNKLFRKSYLDEMEFRFFEKSGDGAIIKLMLNTNNIISSLEPLYIYRYVKESMSNTRSIELYKSVVENSKKMRTIICESKYNDDSNMMLFGDYMVIDTFLQLLVIDIMNNDKEEYSNTKKELLKFDLNNKYFKKFYKDKYGIAYYFVVRYLLINSFYLSRFMILVRDAIRKVILIK</sequence>
<dbReference type="OrthoDB" id="396512at2"/>
<dbReference type="Proteomes" id="UP000243297">
    <property type="component" value="Unassembled WGS sequence"/>
</dbReference>
<dbReference type="InterPro" id="IPR001173">
    <property type="entry name" value="Glyco_trans_2-like"/>
</dbReference>
<protein>
    <submittedName>
        <fullName evidence="3">Glycosyltransferase involved in cell wall bisynthesis</fullName>
    </submittedName>
</protein>
<dbReference type="GO" id="GO:0016758">
    <property type="term" value="F:hexosyltransferase activity"/>
    <property type="evidence" value="ECO:0007669"/>
    <property type="project" value="UniProtKB-ARBA"/>
</dbReference>
<feature type="domain" description="Glycosyltransferase 2-like" evidence="2">
    <location>
        <begin position="5"/>
        <end position="141"/>
    </location>
</feature>
<evidence type="ECO:0000313" key="3">
    <source>
        <dbReference type="EMBL" id="SJZ56718.1"/>
    </source>
</evidence>
<keyword evidence="1" id="KW-0812">Transmembrane</keyword>
<accession>A0A1T4LQB1</accession>
<keyword evidence="3" id="KW-0808">Transferase</keyword>
<keyword evidence="1" id="KW-1133">Transmembrane helix</keyword>
<evidence type="ECO:0000313" key="4">
    <source>
        <dbReference type="Proteomes" id="UP000243297"/>
    </source>
</evidence>
<evidence type="ECO:0000256" key="1">
    <source>
        <dbReference type="SAM" id="Phobius"/>
    </source>
</evidence>
<feature type="transmembrane region" description="Helical" evidence="1">
    <location>
        <begin position="292"/>
        <end position="313"/>
    </location>
</feature>
<evidence type="ECO:0000259" key="2">
    <source>
        <dbReference type="Pfam" id="PF00535"/>
    </source>
</evidence>
<name>A0A1T4LQB1_9FIRM</name>
<dbReference type="SUPFAM" id="SSF53448">
    <property type="entry name" value="Nucleotide-diphospho-sugar transferases"/>
    <property type="match status" value="1"/>
</dbReference>